<gene>
    <name evidence="2" type="ORF">ACFP57_00470</name>
</gene>
<accession>A0ABW1X0T0</accession>
<name>A0ABW1X0T0_9ACTN</name>
<comment type="caution">
    <text evidence="2">The sequence shown here is derived from an EMBL/GenBank/DDBJ whole genome shotgun (WGS) entry which is preliminary data.</text>
</comment>
<organism evidence="2 3">
    <name type="scientific">Luteococcus sanguinis</name>
    <dbReference type="NCBI Taxonomy" id="174038"/>
    <lineage>
        <taxon>Bacteria</taxon>
        <taxon>Bacillati</taxon>
        <taxon>Actinomycetota</taxon>
        <taxon>Actinomycetes</taxon>
        <taxon>Propionibacteriales</taxon>
        <taxon>Propionibacteriaceae</taxon>
        <taxon>Luteococcus</taxon>
    </lineage>
</organism>
<evidence type="ECO:0000313" key="3">
    <source>
        <dbReference type="Proteomes" id="UP001596266"/>
    </source>
</evidence>
<sequence length="170" mass="19291">MTDSSPRTDARTALRDQLAIEWSYANEYIIGQISPELAAWKPCHSSVTVHETPNGWTADWIDEDNDTVPAPPTIGWLLWHIEWWWTNTLAQVNNEPMSDPADFLGSGSTHRIMELKAQWDDVLATRDLDEPIDWVMPTPQPLGCVAGWVNFELAKNLSEIGQLKMLHANR</sequence>
<dbReference type="RefSeq" id="WP_343886597.1">
    <property type="nucleotide sequence ID" value="NZ_BAAAKI010000017.1"/>
</dbReference>
<keyword evidence="3" id="KW-1185">Reference proteome</keyword>
<protein>
    <submittedName>
        <fullName evidence="2">DinB family protein</fullName>
    </submittedName>
</protein>
<evidence type="ECO:0000313" key="2">
    <source>
        <dbReference type="EMBL" id="MFC6395471.1"/>
    </source>
</evidence>
<proteinExistence type="predicted"/>
<evidence type="ECO:0000259" key="1">
    <source>
        <dbReference type="Pfam" id="PF12867"/>
    </source>
</evidence>
<feature type="domain" description="DinB-like" evidence="1">
    <location>
        <begin position="30"/>
        <end position="160"/>
    </location>
</feature>
<dbReference type="Pfam" id="PF12867">
    <property type="entry name" value="DinB_2"/>
    <property type="match status" value="1"/>
</dbReference>
<dbReference type="InterPro" id="IPR024775">
    <property type="entry name" value="DinB-like"/>
</dbReference>
<reference evidence="3" key="1">
    <citation type="journal article" date="2019" name="Int. J. Syst. Evol. Microbiol.">
        <title>The Global Catalogue of Microorganisms (GCM) 10K type strain sequencing project: providing services to taxonomists for standard genome sequencing and annotation.</title>
        <authorList>
            <consortium name="The Broad Institute Genomics Platform"/>
            <consortium name="The Broad Institute Genome Sequencing Center for Infectious Disease"/>
            <person name="Wu L."/>
            <person name="Ma J."/>
        </authorList>
    </citation>
    <scope>NUCLEOTIDE SEQUENCE [LARGE SCALE GENOMIC DNA]</scope>
    <source>
        <strain evidence="3">CGMCC 1.15277</strain>
    </source>
</reference>
<dbReference type="EMBL" id="JBHSUA010000002">
    <property type="protein sequence ID" value="MFC6395471.1"/>
    <property type="molecule type" value="Genomic_DNA"/>
</dbReference>
<dbReference type="Proteomes" id="UP001596266">
    <property type="component" value="Unassembled WGS sequence"/>
</dbReference>